<gene>
    <name evidence="3" type="ORF">CHS0354_000128</name>
</gene>
<feature type="compositionally biased region" description="Polar residues" evidence="1">
    <location>
        <begin position="16"/>
        <end position="29"/>
    </location>
</feature>
<feature type="domain" description="Fibronectin type-III" evidence="2">
    <location>
        <begin position="22"/>
        <end position="127"/>
    </location>
</feature>
<evidence type="ECO:0000313" key="3">
    <source>
        <dbReference type="EMBL" id="KAK3590327.1"/>
    </source>
</evidence>
<dbReference type="InterPro" id="IPR013783">
    <property type="entry name" value="Ig-like_fold"/>
</dbReference>
<dbReference type="SMART" id="SM00060">
    <property type="entry name" value="FN3"/>
    <property type="match status" value="1"/>
</dbReference>
<feature type="region of interest" description="Disordered" evidence="1">
    <location>
        <begin position="1"/>
        <end position="29"/>
    </location>
</feature>
<name>A0AAE0VV41_9BIVA</name>
<protein>
    <recommendedName>
        <fullName evidence="2">Fibronectin type-III domain-containing protein</fullName>
    </recommendedName>
</protein>
<accession>A0AAE0VV41</accession>
<dbReference type="InterPro" id="IPR036116">
    <property type="entry name" value="FN3_sf"/>
</dbReference>
<reference evidence="3" key="2">
    <citation type="journal article" date="2021" name="Genome Biol. Evol.">
        <title>Developing a high-quality reference genome for a parasitic bivalve with doubly uniparental inheritance (Bivalvia: Unionida).</title>
        <authorList>
            <person name="Smith C.H."/>
        </authorList>
    </citation>
    <scope>NUCLEOTIDE SEQUENCE</scope>
    <source>
        <strain evidence="3">CHS0354</strain>
        <tissue evidence="3">Mantle</tissue>
    </source>
</reference>
<dbReference type="Proteomes" id="UP001195483">
    <property type="component" value="Unassembled WGS sequence"/>
</dbReference>
<dbReference type="Pfam" id="PF00041">
    <property type="entry name" value="fn3"/>
    <property type="match status" value="1"/>
</dbReference>
<evidence type="ECO:0000259" key="2">
    <source>
        <dbReference type="PROSITE" id="PS50853"/>
    </source>
</evidence>
<dbReference type="SUPFAM" id="SSF49265">
    <property type="entry name" value="Fibronectin type III"/>
    <property type="match status" value="1"/>
</dbReference>
<comment type="caution">
    <text evidence="3">The sequence shown here is derived from an EMBL/GenBank/DDBJ whole genome shotgun (WGS) entry which is preliminary data.</text>
</comment>
<reference evidence="3" key="3">
    <citation type="submission" date="2023-05" db="EMBL/GenBank/DDBJ databases">
        <authorList>
            <person name="Smith C.H."/>
        </authorList>
    </citation>
    <scope>NUCLEOTIDE SEQUENCE</scope>
    <source>
        <strain evidence="3">CHS0354</strain>
        <tissue evidence="3">Mantle</tissue>
    </source>
</reference>
<organism evidence="3 4">
    <name type="scientific">Potamilus streckersoni</name>
    <dbReference type="NCBI Taxonomy" id="2493646"/>
    <lineage>
        <taxon>Eukaryota</taxon>
        <taxon>Metazoa</taxon>
        <taxon>Spiralia</taxon>
        <taxon>Lophotrochozoa</taxon>
        <taxon>Mollusca</taxon>
        <taxon>Bivalvia</taxon>
        <taxon>Autobranchia</taxon>
        <taxon>Heteroconchia</taxon>
        <taxon>Palaeoheterodonta</taxon>
        <taxon>Unionida</taxon>
        <taxon>Unionoidea</taxon>
        <taxon>Unionidae</taxon>
        <taxon>Ambleminae</taxon>
        <taxon>Lampsilini</taxon>
        <taxon>Potamilus</taxon>
    </lineage>
</organism>
<keyword evidence="4" id="KW-1185">Reference proteome</keyword>
<sequence length="233" mass="26142">MNISSNISNPAEERTLSSTPGPVQNLTLTLETDPTKPRSIKVTWMPPNNRDENGVILFYKIICYNNATNVSIQSNREEYMAFGREQRSIRFENLTAGIPYFISVSANTSVGFGPPVKMKATIPSGAPLPPKMILTRSTVEVTEPRRQLAINLPISDFFCSFMYGSLHNSGIIVAQSSRTNDDIYRGNSSYYFSTVIKNYRSWSDVHDSDNIPPYRATSDDWKPPVECGMYCQS</sequence>
<dbReference type="Gene3D" id="2.60.40.10">
    <property type="entry name" value="Immunoglobulins"/>
    <property type="match status" value="1"/>
</dbReference>
<evidence type="ECO:0000256" key="1">
    <source>
        <dbReference type="SAM" id="MobiDB-lite"/>
    </source>
</evidence>
<dbReference type="PROSITE" id="PS50853">
    <property type="entry name" value="FN3"/>
    <property type="match status" value="1"/>
</dbReference>
<dbReference type="InterPro" id="IPR003961">
    <property type="entry name" value="FN3_dom"/>
</dbReference>
<dbReference type="EMBL" id="JAEAOA010000047">
    <property type="protein sequence ID" value="KAK3590327.1"/>
    <property type="molecule type" value="Genomic_DNA"/>
</dbReference>
<proteinExistence type="predicted"/>
<evidence type="ECO:0000313" key="4">
    <source>
        <dbReference type="Proteomes" id="UP001195483"/>
    </source>
</evidence>
<reference evidence="3" key="1">
    <citation type="journal article" date="2021" name="Genome Biol. Evol.">
        <title>A High-Quality Reference Genome for a Parasitic Bivalve with Doubly Uniparental Inheritance (Bivalvia: Unionida).</title>
        <authorList>
            <person name="Smith C.H."/>
        </authorList>
    </citation>
    <scope>NUCLEOTIDE SEQUENCE</scope>
    <source>
        <strain evidence="3">CHS0354</strain>
    </source>
</reference>
<dbReference type="AlphaFoldDB" id="A0AAE0VV41"/>
<dbReference type="CDD" id="cd00063">
    <property type="entry name" value="FN3"/>
    <property type="match status" value="1"/>
</dbReference>